<dbReference type="SUPFAM" id="SSF57903">
    <property type="entry name" value="FYVE/PHD zinc finger"/>
    <property type="match status" value="1"/>
</dbReference>
<dbReference type="GO" id="GO:0006357">
    <property type="term" value="P:regulation of transcription by RNA polymerase II"/>
    <property type="evidence" value="ECO:0007669"/>
    <property type="project" value="TreeGrafter"/>
</dbReference>
<dbReference type="InterPro" id="IPR011011">
    <property type="entry name" value="Znf_FYVE_PHD"/>
</dbReference>
<gene>
    <name evidence="10" type="primary">LOC113862113</name>
</gene>
<feature type="region of interest" description="Disordered" evidence="7">
    <location>
        <begin position="769"/>
        <end position="791"/>
    </location>
</feature>
<sequence>MREGLRSQKRVEKPESSERAVQEKGKGSDVFDDSCDEGHEGEAINLTAEERKKLMERIKELERQLFLGSSSANTNLDENSDCSIREKGEGLKDPVMIDGGVPSASKTSDDCVGGKRKLADIYEPDMTHFELNWVGENEKGNDMSSLEEQDQLVQSNPPNDDQNNDFVMALERIASFQNRTKGVRSLTTVHGVNMENEANDGMCPKSAQKKEVLKDLGGSQAKGSEFWKHLETETNAINGAVGAERSGRSKTKFSVSEQIANQLSDAGWVIFFRPSIESEKYDDAVYVSPEGKAHWSLTLAYNTLKHHCEAGDGEGKVYGPGFRFKPIPEEDMNILTGGMAKNGQNATGGGGIRVVEKNDKVGKQNDVGSSSTRRLRDRRPRTAQRKRRYDIHREKRTVITWMIDMGAIQHNERVLYMDHEGKCAVLDGRITRDGILCGCCNGIVSISKFEAHSRLGHCNPLTNIHVERGASLMQCMKDAWNRQDESYRKDFHFIDVKGDDHNDDVCSLCGEIGDLMCCDGCPSTFHPSCLGLETVPLGDWYCIHCRCKFCGLNGAEQIDNFKGYFESMLYGCRVCEERYHKSCLEASFANIVHGQHAYLCGDKCKELCERFERLLGVKHEINDGFYWTILKRSDIGYDDSQIESRMVECNSKLAVALSALSHFNVELLILPAIPQLKKAWIGAFGFEPIDTINKQLIKKMNMLVFPHTDTLQKKIPKCDSAVSNRHNSQIAHWGANNWSMAGTSGSHFVSSSGNPPSNAIQINDRVMSAEPGSSRLPLGPSGATRNARFRN</sequence>
<dbReference type="Pfam" id="PF22970">
    <property type="entry name" value="DUF7028"/>
    <property type="match status" value="1"/>
</dbReference>
<accession>A0A8B8L4C2</accession>
<feature type="region of interest" description="Disordered" evidence="7">
    <location>
        <begin position="139"/>
        <end position="161"/>
    </location>
</feature>
<evidence type="ECO:0000256" key="4">
    <source>
        <dbReference type="ARBA" id="ARBA00022833"/>
    </source>
</evidence>
<dbReference type="GO" id="GO:0003714">
    <property type="term" value="F:transcription corepressor activity"/>
    <property type="evidence" value="ECO:0007669"/>
    <property type="project" value="InterPro"/>
</dbReference>
<dbReference type="Pfam" id="PF23011">
    <property type="entry name" value="PHD-1st_NSD"/>
    <property type="match status" value="1"/>
</dbReference>
<dbReference type="OrthoDB" id="429143at2759"/>
<dbReference type="InterPro" id="IPR013083">
    <property type="entry name" value="Znf_RING/FYVE/PHD"/>
</dbReference>
<dbReference type="InterPro" id="IPR059153">
    <property type="entry name" value="NSD_PHD-1st"/>
</dbReference>
<keyword evidence="2" id="KW-0479">Metal-binding</keyword>
<dbReference type="GeneID" id="113862113"/>
<dbReference type="Proteomes" id="UP000694853">
    <property type="component" value="Unplaced"/>
</dbReference>
<dbReference type="KEGG" id="aprc:113862113"/>
<reference evidence="9" key="1">
    <citation type="journal article" date="2019" name="Toxins">
        <title>Detection of Abrin-Like and Prepropulchellin-Like Toxin Genes and Transcripts Using Whole Genome Sequencing and Full-Length Transcript Sequencing of Abrus precatorius.</title>
        <authorList>
            <person name="Hovde B.T."/>
            <person name="Daligault H.E."/>
            <person name="Hanschen E.R."/>
            <person name="Kunde Y.A."/>
            <person name="Johnson M.B."/>
            <person name="Starkenburg S.R."/>
            <person name="Johnson S.L."/>
        </authorList>
    </citation>
    <scope>NUCLEOTIDE SEQUENCE [LARGE SCALE GENOMIC DNA]</scope>
</reference>
<reference evidence="10" key="2">
    <citation type="submission" date="2025-08" db="UniProtKB">
        <authorList>
            <consortium name="RefSeq"/>
        </authorList>
    </citation>
    <scope>IDENTIFICATION</scope>
    <source>
        <tissue evidence="10">Young leaves</tissue>
    </source>
</reference>
<evidence type="ECO:0000256" key="3">
    <source>
        <dbReference type="ARBA" id="ARBA00022771"/>
    </source>
</evidence>
<evidence type="ECO:0000256" key="7">
    <source>
        <dbReference type="SAM" id="MobiDB-lite"/>
    </source>
</evidence>
<dbReference type="InterPro" id="IPR054292">
    <property type="entry name" value="DUF7028"/>
</dbReference>
<dbReference type="GO" id="GO:0005634">
    <property type="term" value="C:nucleus"/>
    <property type="evidence" value="ECO:0007669"/>
    <property type="project" value="UniProtKB-SubCell"/>
</dbReference>
<dbReference type="InterPro" id="IPR001965">
    <property type="entry name" value="Znf_PHD"/>
</dbReference>
<dbReference type="InterPro" id="IPR032308">
    <property type="entry name" value="TDBD"/>
</dbReference>
<organism evidence="9 10">
    <name type="scientific">Abrus precatorius</name>
    <name type="common">Indian licorice</name>
    <name type="synonym">Glycine abrus</name>
    <dbReference type="NCBI Taxonomy" id="3816"/>
    <lineage>
        <taxon>Eukaryota</taxon>
        <taxon>Viridiplantae</taxon>
        <taxon>Streptophyta</taxon>
        <taxon>Embryophyta</taxon>
        <taxon>Tracheophyta</taxon>
        <taxon>Spermatophyta</taxon>
        <taxon>Magnoliopsida</taxon>
        <taxon>eudicotyledons</taxon>
        <taxon>Gunneridae</taxon>
        <taxon>Pentapetalae</taxon>
        <taxon>rosids</taxon>
        <taxon>fabids</taxon>
        <taxon>Fabales</taxon>
        <taxon>Fabaceae</taxon>
        <taxon>Papilionoideae</taxon>
        <taxon>50 kb inversion clade</taxon>
        <taxon>NPAAA clade</taxon>
        <taxon>indigoferoid/millettioid clade</taxon>
        <taxon>Abreae</taxon>
        <taxon>Abrus</taxon>
    </lineage>
</organism>
<dbReference type="SMART" id="SM00249">
    <property type="entry name" value="PHD"/>
    <property type="match status" value="2"/>
</dbReference>
<dbReference type="PANTHER" id="PTHR46309">
    <property type="entry name" value="PHD FINGER PROTEIN 12"/>
    <property type="match status" value="1"/>
</dbReference>
<dbReference type="InterPro" id="IPR019787">
    <property type="entry name" value="Znf_PHD-finger"/>
</dbReference>
<dbReference type="InterPro" id="IPR056511">
    <property type="entry name" value="IDM1_C"/>
</dbReference>
<dbReference type="InterPro" id="IPR042163">
    <property type="entry name" value="PHF12"/>
</dbReference>
<keyword evidence="3 6" id="KW-0863">Zinc-finger</keyword>
<name>A0A8B8L4C2_ABRPR</name>
<feature type="region of interest" description="Disordered" evidence="7">
    <location>
        <begin position="1"/>
        <end position="43"/>
    </location>
</feature>
<evidence type="ECO:0000313" key="9">
    <source>
        <dbReference type="Proteomes" id="UP000694853"/>
    </source>
</evidence>
<feature type="compositionally biased region" description="Basic residues" evidence="7">
    <location>
        <begin position="373"/>
        <end position="388"/>
    </location>
</feature>
<evidence type="ECO:0000256" key="5">
    <source>
        <dbReference type="ARBA" id="ARBA00023242"/>
    </source>
</evidence>
<dbReference type="PANTHER" id="PTHR46309:SF1">
    <property type="entry name" value="PHD FINGER PROTEIN 12"/>
    <property type="match status" value="1"/>
</dbReference>
<dbReference type="Gene3D" id="3.30.40.10">
    <property type="entry name" value="Zinc/RING finger domain, C3HC4 (zinc finger)"/>
    <property type="match status" value="1"/>
</dbReference>
<dbReference type="Pfam" id="PF23209">
    <property type="entry name" value="IDM1_C"/>
    <property type="match status" value="1"/>
</dbReference>
<dbReference type="RefSeq" id="XP_027351052.1">
    <property type="nucleotide sequence ID" value="XM_027495251.1"/>
</dbReference>
<keyword evidence="9" id="KW-1185">Reference proteome</keyword>
<keyword evidence="4" id="KW-0862">Zinc</keyword>
<comment type="subcellular location">
    <subcellularLocation>
        <location evidence="1">Nucleus</location>
    </subcellularLocation>
</comment>
<evidence type="ECO:0000313" key="10">
    <source>
        <dbReference type="RefSeq" id="XP_027351052.1"/>
    </source>
</evidence>
<feature type="region of interest" description="Disordered" evidence="7">
    <location>
        <begin position="91"/>
        <end position="112"/>
    </location>
</feature>
<evidence type="ECO:0000256" key="6">
    <source>
        <dbReference type="PROSITE-ProRule" id="PRU00146"/>
    </source>
</evidence>
<feature type="domain" description="PHD-type" evidence="8">
    <location>
        <begin position="503"/>
        <end position="548"/>
    </location>
</feature>
<feature type="region of interest" description="Disordered" evidence="7">
    <location>
        <begin position="358"/>
        <end position="388"/>
    </location>
</feature>
<feature type="compositionally biased region" description="Basic and acidic residues" evidence="7">
    <location>
        <begin position="1"/>
        <end position="29"/>
    </location>
</feature>
<protein>
    <submittedName>
        <fullName evidence="10">Uncharacterized protein LOC113862113</fullName>
    </submittedName>
</protein>
<evidence type="ECO:0000256" key="1">
    <source>
        <dbReference type="ARBA" id="ARBA00004123"/>
    </source>
</evidence>
<evidence type="ECO:0000256" key="2">
    <source>
        <dbReference type="ARBA" id="ARBA00022723"/>
    </source>
</evidence>
<evidence type="ECO:0000259" key="8">
    <source>
        <dbReference type="PROSITE" id="PS50016"/>
    </source>
</evidence>
<proteinExistence type="predicted"/>
<dbReference type="AlphaFoldDB" id="A0A8B8L4C2"/>
<keyword evidence="5" id="KW-0539">Nucleus</keyword>
<dbReference type="PROSITE" id="PS50016">
    <property type="entry name" value="ZF_PHD_2"/>
    <property type="match status" value="1"/>
</dbReference>
<dbReference type="Pfam" id="PF16135">
    <property type="entry name" value="TDBD"/>
    <property type="match status" value="1"/>
</dbReference>
<dbReference type="GO" id="GO:0008270">
    <property type="term" value="F:zinc ion binding"/>
    <property type="evidence" value="ECO:0007669"/>
    <property type="project" value="UniProtKB-KW"/>
</dbReference>